<organism evidence="2 3">
    <name type="scientific">Lipomyces starkeyi NRRL Y-11557</name>
    <dbReference type="NCBI Taxonomy" id="675824"/>
    <lineage>
        <taxon>Eukaryota</taxon>
        <taxon>Fungi</taxon>
        <taxon>Dikarya</taxon>
        <taxon>Ascomycota</taxon>
        <taxon>Saccharomycotina</taxon>
        <taxon>Lipomycetes</taxon>
        <taxon>Lipomycetales</taxon>
        <taxon>Lipomycetaceae</taxon>
        <taxon>Lipomyces</taxon>
    </lineage>
</organism>
<protein>
    <submittedName>
        <fullName evidence="2">Uncharacterized protein</fullName>
    </submittedName>
</protein>
<proteinExistence type="predicted"/>
<feature type="compositionally biased region" description="Acidic residues" evidence="1">
    <location>
        <begin position="21"/>
        <end position="41"/>
    </location>
</feature>
<evidence type="ECO:0000313" key="2">
    <source>
        <dbReference type="EMBL" id="ODQ75340.1"/>
    </source>
</evidence>
<keyword evidence="3" id="KW-1185">Reference proteome</keyword>
<dbReference type="AlphaFoldDB" id="A0A1E3QCJ7"/>
<reference evidence="2 3" key="1">
    <citation type="journal article" date="2016" name="Proc. Natl. Acad. Sci. U.S.A.">
        <title>Comparative genomics of biotechnologically important yeasts.</title>
        <authorList>
            <person name="Riley R."/>
            <person name="Haridas S."/>
            <person name="Wolfe K.H."/>
            <person name="Lopes M.R."/>
            <person name="Hittinger C.T."/>
            <person name="Goeker M."/>
            <person name="Salamov A.A."/>
            <person name="Wisecaver J.H."/>
            <person name="Long T.M."/>
            <person name="Calvey C.H."/>
            <person name="Aerts A.L."/>
            <person name="Barry K.W."/>
            <person name="Choi C."/>
            <person name="Clum A."/>
            <person name="Coughlan A.Y."/>
            <person name="Deshpande S."/>
            <person name="Douglass A.P."/>
            <person name="Hanson S.J."/>
            <person name="Klenk H.-P."/>
            <person name="LaButti K.M."/>
            <person name="Lapidus A."/>
            <person name="Lindquist E.A."/>
            <person name="Lipzen A.M."/>
            <person name="Meier-Kolthoff J.P."/>
            <person name="Ohm R.A."/>
            <person name="Otillar R.P."/>
            <person name="Pangilinan J.L."/>
            <person name="Peng Y."/>
            <person name="Rokas A."/>
            <person name="Rosa C.A."/>
            <person name="Scheuner C."/>
            <person name="Sibirny A.A."/>
            <person name="Slot J.C."/>
            <person name="Stielow J.B."/>
            <person name="Sun H."/>
            <person name="Kurtzman C.P."/>
            <person name="Blackwell M."/>
            <person name="Grigoriev I.V."/>
            <person name="Jeffries T.W."/>
        </authorList>
    </citation>
    <scope>NUCLEOTIDE SEQUENCE [LARGE SCALE GENOMIC DNA]</scope>
    <source>
        <strain evidence="2 3">NRRL Y-11557</strain>
    </source>
</reference>
<name>A0A1E3QCJ7_LIPST</name>
<gene>
    <name evidence="2" type="ORF">LIPSTDRAFT_791</name>
</gene>
<evidence type="ECO:0000313" key="3">
    <source>
        <dbReference type="Proteomes" id="UP000094385"/>
    </source>
</evidence>
<dbReference type="Proteomes" id="UP000094385">
    <property type="component" value="Unassembled WGS sequence"/>
</dbReference>
<accession>A0A1E3QCJ7</accession>
<dbReference type="EMBL" id="KV454290">
    <property type="protein sequence ID" value="ODQ75340.1"/>
    <property type="molecule type" value="Genomic_DNA"/>
</dbReference>
<feature type="region of interest" description="Disordered" evidence="1">
    <location>
        <begin position="21"/>
        <end position="49"/>
    </location>
</feature>
<evidence type="ECO:0000256" key="1">
    <source>
        <dbReference type="SAM" id="MobiDB-lite"/>
    </source>
</evidence>
<sequence>MHAPAVYMTVRSSECMHMMEEGEDDEDWSDDEAENNGNDDNEQFRDAEEPVQHRRLQALLPVTSSGLERVHLALSLILTDQDDPGRVPLFSREWVAEEFKSNEVVFMPLGFSPAFGGFSATTVPDCLVGMRPWQMRSASVVASVGGCLGGSDPRMSLEIDEATTTDDALEVREEFIQETLEDDEPAVLRITFNAMVDVTQFLQANRRLESGPCPCHSSFCLWCT</sequence>